<dbReference type="EMBL" id="JADCKQ010000007">
    <property type="protein sequence ID" value="MBI1494060.1"/>
    <property type="molecule type" value="Genomic_DNA"/>
</dbReference>
<evidence type="ECO:0000313" key="3">
    <source>
        <dbReference type="Proteomes" id="UP000640583"/>
    </source>
</evidence>
<feature type="chain" id="PRO_5035189460" evidence="1">
    <location>
        <begin position="25"/>
        <end position="149"/>
    </location>
</feature>
<dbReference type="NCBIfam" id="NF041384">
    <property type="entry name" value="YHS_seleno_dom"/>
    <property type="match status" value="1"/>
</dbReference>
<dbReference type="AlphaFoldDB" id="A0A8J7LKI5"/>
<protein>
    <submittedName>
        <fullName evidence="2">YHS domain protein</fullName>
    </submittedName>
</protein>
<accession>A0A8J7LKI5</accession>
<organism evidence="2 3">
    <name type="scientific">Halocynthiibacter styelae</name>
    <dbReference type="NCBI Taxonomy" id="2761955"/>
    <lineage>
        <taxon>Bacteria</taxon>
        <taxon>Pseudomonadati</taxon>
        <taxon>Pseudomonadota</taxon>
        <taxon>Alphaproteobacteria</taxon>
        <taxon>Rhodobacterales</taxon>
        <taxon>Paracoccaceae</taxon>
        <taxon>Halocynthiibacter</taxon>
    </lineage>
</organism>
<comment type="caution">
    <text evidence="2">The sequence shown here is derived from an EMBL/GenBank/DDBJ whole genome shotgun (WGS) entry which is preliminary data.</text>
</comment>
<name>A0A8J7LKI5_9RHOB</name>
<dbReference type="RefSeq" id="WP_228848861.1">
    <property type="nucleotide sequence ID" value="NZ_JADCKQ010000007.1"/>
</dbReference>
<proteinExistence type="predicted"/>
<keyword evidence="1" id="KW-0732">Signal</keyword>
<gene>
    <name evidence="2" type="ORF">H1D41_10470</name>
</gene>
<evidence type="ECO:0000313" key="2">
    <source>
        <dbReference type="EMBL" id="MBI1494060.1"/>
    </source>
</evidence>
<sequence length="149" mass="16338">MKRRELLFASVAVPLVGTVGPAFGAEPEVFTQGGAAINGYDPVAYFTQSAPVRGREEHSLTWNGATWLFASAENLRLFQVSPESHAPQYGGYCSYAVSEGYTAKTDPDAWTIHSGRLYLNYSLRVRDIWSRDIPGRIRAADANWPGVLG</sequence>
<dbReference type="Proteomes" id="UP000640583">
    <property type="component" value="Unassembled WGS sequence"/>
</dbReference>
<evidence type="ECO:0000256" key="1">
    <source>
        <dbReference type="SAM" id="SignalP"/>
    </source>
</evidence>
<reference evidence="2" key="1">
    <citation type="submission" date="2020-10" db="EMBL/GenBank/DDBJ databases">
        <title>Paenihalocynthiibacter styelae gen. nov., sp. nov., isolated from stalked sea squirt Styela clava.</title>
        <authorList>
            <person name="Kim Y.-O."/>
            <person name="Yoon J.-H."/>
        </authorList>
    </citation>
    <scope>NUCLEOTIDE SEQUENCE</scope>
    <source>
        <strain evidence="2">MYP1-1</strain>
    </source>
</reference>
<feature type="signal peptide" evidence="1">
    <location>
        <begin position="1"/>
        <end position="24"/>
    </location>
</feature>
<keyword evidence="3" id="KW-1185">Reference proteome</keyword>